<dbReference type="Gene3D" id="3.10.640.10">
    <property type="entry name" value="Restriction endonuclease-like alpha-beta roll domain"/>
    <property type="match status" value="1"/>
</dbReference>
<dbReference type="EMBL" id="CP058952">
    <property type="protein sequence ID" value="QLI81319.1"/>
    <property type="molecule type" value="Genomic_DNA"/>
</dbReference>
<dbReference type="Pfam" id="PF07152">
    <property type="entry name" value="YaeQ"/>
    <property type="match status" value="1"/>
</dbReference>
<dbReference type="RefSeq" id="WP_180308446.1">
    <property type="nucleotide sequence ID" value="NZ_CP058952.1"/>
</dbReference>
<dbReference type="PANTHER" id="PTHR38784:SF1">
    <property type="entry name" value="SUCROSE PHOSPHORYLASE"/>
    <property type="match status" value="1"/>
</dbReference>
<reference evidence="1 2" key="1">
    <citation type="journal article" date="2016" name="Int. J. Syst. Evol. Microbiol.">
        <title>Chitinibacter fontanus sp. nov., isolated from a spring.</title>
        <authorList>
            <person name="Sheu S.Y."/>
            <person name="Li Y.S."/>
            <person name="Young C.C."/>
            <person name="Chen W.M."/>
        </authorList>
    </citation>
    <scope>NUCLEOTIDE SEQUENCE [LARGE SCALE GENOMIC DNA]</scope>
    <source>
        <strain evidence="1 2">STM-7</strain>
    </source>
</reference>
<gene>
    <name evidence="1" type="ORF">HZU75_07155</name>
</gene>
<evidence type="ECO:0000313" key="2">
    <source>
        <dbReference type="Proteomes" id="UP000510822"/>
    </source>
</evidence>
<dbReference type="Proteomes" id="UP000510822">
    <property type="component" value="Chromosome"/>
</dbReference>
<evidence type="ECO:0000313" key="1">
    <source>
        <dbReference type="EMBL" id="QLI81319.1"/>
    </source>
</evidence>
<sequence length="185" mass="21150">MALKSTVFKAELNITDMDRNYYATHHLTLARHPSETDERMMLRLVAFAQHASESLELTRGLCADDEPDIWQMDLTGAIEQWIDLGMPDEKRIKKACGRSAEVWIYAYGARVVDIWFDGIKGQLTRFEHLNVVGVDADTLAELAKMTERTMQLQFTIQDGQTWVSDNTHNVLVEPRPLLRMGQVVN</sequence>
<dbReference type="SUPFAM" id="SSF52980">
    <property type="entry name" value="Restriction endonuclease-like"/>
    <property type="match status" value="1"/>
</dbReference>
<dbReference type="InterPro" id="IPR038590">
    <property type="entry name" value="YaeQ_sf"/>
</dbReference>
<keyword evidence="2" id="KW-1185">Reference proteome</keyword>
<name>A0A7D5V9D2_9NEIS</name>
<accession>A0A7D5V9D2</accession>
<dbReference type="CDD" id="cd22368">
    <property type="entry name" value="YaeQ-like"/>
    <property type="match status" value="1"/>
</dbReference>
<dbReference type="KEGG" id="cfon:HZU75_07155"/>
<dbReference type="PANTHER" id="PTHR38784">
    <property type="entry name" value="SUCROSE PHOSPHORYLASE"/>
    <property type="match status" value="1"/>
</dbReference>
<dbReference type="InterPro" id="IPR009822">
    <property type="entry name" value="YaeQ"/>
</dbReference>
<dbReference type="PIRSF" id="PIRSF011484">
    <property type="entry name" value="YaeQ"/>
    <property type="match status" value="1"/>
</dbReference>
<organism evidence="1 2">
    <name type="scientific">Chitinibacter fontanus</name>
    <dbReference type="NCBI Taxonomy" id="1737446"/>
    <lineage>
        <taxon>Bacteria</taxon>
        <taxon>Pseudomonadati</taxon>
        <taxon>Pseudomonadota</taxon>
        <taxon>Betaproteobacteria</taxon>
        <taxon>Neisseriales</taxon>
        <taxon>Chitinibacteraceae</taxon>
        <taxon>Chitinibacter</taxon>
    </lineage>
</organism>
<proteinExistence type="predicted"/>
<dbReference type="InterPro" id="IPR011335">
    <property type="entry name" value="Restrct_endonuc-II-like"/>
</dbReference>
<dbReference type="SMART" id="SM01322">
    <property type="entry name" value="YaeQ"/>
    <property type="match status" value="1"/>
</dbReference>
<protein>
    <submittedName>
        <fullName evidence="1">YaeQ family protein</fullName>
    </submittedName>
</protein>
<dbReference type="AlphaFoldDB" id="A0A7D5V9D2"/>